<feature type="region of interest" description="Disordered" evidence="6">
    <location>
        <begin position="1"/>
        <end position="22"/>
    </location>
</feature>
<feature type="domain" description="Bowman-Birk serine protease inhibitors family" evidence="7">
    <location>
        <begin position="91"/>
        <end position="142"/>
    </location>
</feature>
<evidence type="ECO:0000313" key="9">
    <source>
        <dbReference type="Proteomes" id="UP000015105"/>
    </source>
</evidence>
<dbReference type="Proteomes" id="UP000015105">
    <property type="component" value="Chromosome 4D"/>
</dbReference>
<organism evidence="8 9">
    <name type="scientific">Aegilops tauschii subsp. strangulata</name>
    <name type="common">Goatgrass</name>
    <dbReference type="NCBI Taxonomy" id="200361"/>
    <lineage>
        <taxon>Eukaryota</taxon>
        <taxon>Viridiplantae</taxon>
        <taxon>Streptophyta</taxon>
        <taxon>Embryophyta</taxon>
        <taxon>Tracheophyta</taxon>
        <taxon>Spermatophyta</taxon>
        <taxon>Magnoliopsida</taxon>
        <taxon>Liliopsida</taxon>
        <taxon>Poales</taxon>
        <taxon>Poaceae</taxon>
        <taxon>BOP clade</taxon>
        <taxon>Pooideae</taxon>
        <taxon>Triticodae</taxon>
        <taxon>Triticeae</taxon>
        <taxon>Triticinae</taxon>
        <taxon>Aegilops</taxon>
    </lineage>
</organism>
<dbReference type="SMART" id="SM00269">
    <property type="entry name" value="BowB"/>
    <property type="match status" value="1"/>
</dbReference>
<keyword evidence="2 5" id="KW-0646">Protease inhibitor</keyword>
<keyword evidence="3 5" id="KW-0722">Serine protease inhibitor</keyword>
<evidence type="ECO:0000256" key="1">
    <source>
        <dbReference type="ARBA" id="ARBA00008506"/>
    </source>
</evidence>
<reference evidence="8" key="4">
    <citation type="submission" date="2019-03" db="UniProtKB">
        <authorList>
            <consortium name="EnsemblPlants"/>
        </authorList>
    </citation>
    <scope>IDENTIFICATION</scope>
</reference>
<evidence type="ECO:0000259" key="7">
    <source>
        <dbReference type="SMART" id="SM00269"/>
    </source>
</evidence>
<evidence type="ECO:0000313" key="8">
    <source>
        <dbReference type="EnsemblPlants" id="AET4Gv20722400.3"/>
    </source>
</evidence>
<reference evidence="9" key="1">
    <citation type="journal article" date="2014" name="Science">
        <title>Ancient hybridizations among the ancestral genomes of bread wheat.</title>
        <authorList>
            <consortium name="International Wheat Genome Sequencing Consortium,"/>
            <person name="Marcussen T."/>
            <person name="Sandve S.R."/>
            <person name="Heier L."/>
            <person name="Spannagl M."/>
            <person name="Pfeifer M."/>
            <person name="Jakobsen K.S."/>
            <person name="Wulff B.B."/>
            <person name="Steuernagel B."/>
            <person name="Mayer K.F."/>
            <person name="Olsen O.A."/>
        </authorList>
    </citation>
    <scope>NUCLEOTIDE SEQUENCE [LARGE SCALE GENOMIC DNA]</scope>
    <source>
        <strain evidence="9">cv. AL8/78</strain>
    </source>
</reference>
<dbReference type="CDD" id="cd00023">
    <property type="entry name" value="BBI"/>
    <property type="match status" value="1"/>
</dbReference>
<comment type="similarity">
    <text evidence="1 5">Belongs to the Bowman-Birk serine protease inhibitor family.</text>
</comment>
<evidence type="ECO:0000256" key="3">
    <source>
        <dbReference type="ARBA" id="ARBA00022900"/>
    </source>
</evidence>
<reference evidence="8" key="5">
    <citation type="journal article" date="2021" name="G3 (Bethesda)">
        <title>Aegilops tauschii genome assembly Aet v5.0 features greater sequence contiguity and improved annotation.</title>
        <authorList>
            <person name="Wang L."/>
            <person name="Zhu T."/>
            <person name="Rodriguez J.C."/>
            <person name="Deal K.R."/>
            <person name="Dubcovsky J."/>
            <person name="McGuire P.E."/>
            <person name="Lux T."/>
            <person name="Spannagl M."/>
            <person name="Mayer K.F.X."/>
            <person name="Baldrich P."/>
            <person name="Meyers B.C."/>
            <person name="Huo N."/>
            <person name="Gu Y.Q."/>
            <person name="Zhou H."/>
            <person name="Devos K.M."/>
            <person name="Bennetzen J.L."/>
            <person name="Unver T."/>
            <person name="Budak H."/>
            <person name="Gulick P.J."/>
            <person name="Galiba G."/>
            <person name="Kalapos B."/>
            <person name="Nelson D.R."/>
            <person name="Li P."/>
            <person name="You F.M."/>
            <person name="Luo M.C."/>
            <person name="Dvorak J."/>
        </authorList>
    </citation>
    <scope>NUCLEOTIDE SEQUENCE [LARGE SCALE GENOMIC DNA]</scope>
    <source>
        <strain evidence="8">cv. AL8/78</strain>
    </source>
</reference>
<proteinExistence type="inferred from homology"/>
<evidence type="ECO:0000256" key="4">
    <source>
        <dbReference type="ARBA" id="ARBA00023157"/>
    </source>
</evidence>
<keyword evidence="4" id="KW-1015">Disulfide bond</keyword>
<evidence type="ECO:0000256" key="2">
    <source>
        <dbReference type="ARBA" id="ARBA00022690"/>
    </source>
</evidence>
<reference evidence="8" key="3">
    <citation type="journal article" date="2017" name="Nature">
        <title>Genome sequence of the progenitor of the wheat D genome Aegilops tauschii.</title>
        <authorList>
            <person name="Luo M.C."/>
            <person name="Gu Y.Q."/>
            <person name="Puiu D."/>
            <person name="Wang H."/>
            <person name="Twardziok S.O."/>
            <person name="Deal K.R."/>
            <person name="Huo N."/>
            <person name="Zhu T."/>
            <person name="Wang L."/>
            <person name="Wang Y."/>
            <person name="McGuire P.E."/>
            <person name="Liu S."/>
            <person name="Long H."/>
            <person name="Ramasamy R.K."/>
            <person name="Rodriguez J.C."/>
            <person name="Van S.L."/>
            <person name="Yuan L."/>
            <person name="Wang Z."/>
            <person name="Xia Z."/>
            <person name="Xiao L."/>
            <person name="Anderson O.D."/>
            <person name="Ouyang S."/>
            <person name="Liang Y."/>
            <person name="Zimin A.V."/>
            <person name="Pertea G."/>
            <person name="Qi P."/>
            <person name="Bennetzen J.L."/>
            <person name="Dai X."/>
            <person name="Dawson M.W."/>
            <person name="Muller H.G."/>
            <person name="Kugler K."/>
            <person name="Rivarola-Duarte L."/>
            <person name="Spannagl M."/>
            <person name="Mayer K.F.X."/>
            <person name="Lu F.H."/>
            <person name="Bevan M.W."/>
            <person name="Leroy P."/>
            <person name="Li P."/>
            <person name="You F.M."/>
            <person name="Sun Q."/>
            <person name="Liu Z."/>
            <person name="Lyons E."/>
            <person name="Wicker T."/>
            <person name="Salzberg S.L."/>
            <person name="Devos K.M."/>
            <person name="Dvorak J."/>
        </authorList>
    </citation>
    <scope>NUCLEOTIDE SEQUENCE [LARGE SCALE GENOMIC DNA]</scope>
    <source>
        <strain evidence="8">cv. AL8/78</strain>
    </source>
</reference>
<dbReference type="SUPFAM" id="SSF57247">
    <property type="entry name" value="Bowman-Birk inhibitor, BBI"/>
    <property type="match status" value="1"/>
</dbReference>
<evidence type="ECO:0000256" key="6">
    <source>
        <dbReference type="SAM" id="MobiDB-lite"/>
    </source>
</evidence>
<dbReference type="InterPro" id="IPR035995">
    <property type="entry name" value="Bowman-Birk_prot_inh"/>
</dbReference>
<dbReference type="Pfam" id="PF00228">
    <property type="entry name" value="Bowman-Birk_leg"/>
    <property type="match status" value="1"/>
</dbReference>
<dbReference type="InterPro" id="IPR000877">
    <property type="entry name" value="Prot_inh_BBI"/>
</dbReference>
<dbReference type="Gene3D" id="2.10.69.10">
    <property type="entry name" value="Cysteine Protease (Bromelain) Inhibitor, subunit H"/>
    <property type="match status" value="1"/>
</dbReference>
<name>A0A453IY65_AEGTS</name>
<protein>
    <recommendedName>
        <fullName evidence="7">Bowman-Birk serine protease inhibitors family domain-containing protein</fullName>
    </recommendedName>
</protein>
<dbReference type="GO" id="GO:0004867">
    <property type="term" value="F:serine-type endopeptidase inhibitor activity"/>
    <property type="evidence" value="ECO:0007669"/>
    <property type="project" value="UniProtKB-KW"/>
</dbReference>
<dbReference type="GO" id="GO:0005576">
    <property type="term" value="C:extracellular region"/>
    <property type="evidence" value="ECO:0007669"/>
    <property type="project" value="InterPro"/>
</dbReference>
<dbReference type="PANTHER" id="PTHR33479:SF20">
    <property type="entry name" value="BOWMAN-BIRK SERINE PROTEASE INHIBITORS FAMILY DOMAIN-CONTAINING PROTEIN"/>
    <property type="match status" value="1"/>
</dbReference>
<reference evidence="9" key="2">
    <citation type="journal article" date="2017" name="Nat. Plants">
        <title>The Aegilops tauschii genome reveals multiple impacts of transposons.</title>
        <authorList>
            <person name="Zhao G."/>
            <person name="Zou C."/>
            <person name="Li K."/>
            <person name="Wang K."/>
            <person name="Li T."/>
            <person name="Gao L."/>
            <person name="Zhang X."/>
            <person name="Wang H."/>
            <person name="Yang Z."/>
            <person name="Liu X."/>
            <person name="Jiang W."/>
            <person name="Mao L."/>
            <person name="Kong X."/>
            <person name="Jiao Y."/>
            <person name="Jia J."/>
        </authorList>
    </citation>
    <scope>NUCLEOTIDE SEQUENCE [LARGE SCALE GENOMIC DNA]</scope>
    <source>
        <strain evidence="9">cv. AL8/78</strain>
    </source>
</reference>
<feature type="compositionally biased region" description="Polar residues" evidence="6">
    <location>
        <begin position="8"/>
        <end position="18"/>
    </location>
</feature>
<dbReference type="PANTHER" id="PTHR33479">
    <property type="entry name" value="BOWMAN-BIRK TYPE BRAN TRYPSIN INHIBITOR"/>
    <property type="match status" value="1"/>
</dbReference>
<dbReference type="EnsemblPlants" id="AET4Gv20722400.3">
    <property type="protein sequence ID" value="AET4Gv20722400.3"/>
    <property type="gene ID" value="AET4Gv20722400"/>
</dbReference>
<dbReference type="Gramene" id="AET4Gv20722400.3">
    <property type="protein sequence ID" value="AET4Gv20722400.3"/>
    <property type="gene ID" value="AET4Gv20722400"/>
</dbReference>
<feature type="region of interest" description="Disordered" evidence="6">
    <location>
        <begin position="52"/>
        <end position="79"/>
    </location>
</feature>
<accession>A0A453IY65</accession>
<keyword evidence="9" id="KW-1185">Reference proteome</keyword>
<evidence type="ECO:0000256" key="5">
    <source>
        <dbReference type="RuleBase" id="RU003856"/>
    </source>
</evidence>
<dbReference type="AlphaFoldDB" id="A0A453IY65"/>
<sequence length="143" mass="14859">WSDGATYTGRNATGTPQHHQPAMTGRAAAILVLMLSLPAAAHLVAADGVDADTIRLPSDGGDGEEQTPPDKVVAPTESAGGALEAEKPWACCNNTVCKESLPPVCRCLDKVKECAAACELCEPSGINHVCNDWYRGDPGPMCA</sequence>